<protein>
    <recommendedName>
        <fullName evidence="1">Fungal lipase-type domain-containing protein</fullName>
    </recommendedName>
</protein>
<dbReference type="GO" id="GO:0006629">
    <property type="term" value="P:lipid metabolic process"/>
    <property type="evidence" value="ECO:0007669"/>
    <property type="project" value="InterPro"/>
</dbReference>
<dbReference type="Pfam" id="PF01764">
    <property type="entry name" value="Lipase_3"/>
    <property type="match status" value="1"/>
</dbReference>
<dbReference type="OrthoDB" id="426718at2759"/>
<dbReference type="PANTHER" id="PTHR45856">
    <property type="entry name" value="ALPHA/BETA-HYDROLASES SUPERFAMILY PROTEIN"/>
    <property type="match status" value="1"/>
</dbReference>
<dbReference type="Gene3D" id="3.40.50.1820">
    <property type="entry name" value="alpha/beta hydrolase"/>
    <property type="match status" value="1"/>
</dbReference>
<reference evidence="2 3" key="1">
    <citation type="submission" date="2011-02" db="EMBL/GenBank/DDBJ databases">
        <title>The Genome Sequence of Sphaeroforma arctica JP610.</title>
        <authorList>
            <consortium name="The Broad Institute Genome Sequencing Platform"/>
            <person name="Russ C."/>
            <person name="Cuomo C."/>
            <person name="Young S.K."/>
            <person name="Zeng Q."/>
            <person name="Gargeya S."/>
            <person name="Alvarado L."/>
            <person name="Berlin A."/>
            <person name="Chapman S.B."/>
            <person name="Chen Z."/>
            <person name="Freedman E."/>
            <person name="Gellesch M."/>
            <person name="Goldberg J."/>
            <person name="Griggs A."/>
            <person name="Gujja S."/>
            <person name="Heilman E."/>
            <person name="Heiman D."/>
            <person name="Howarth C."/>
            <person name="Mehta T."/>
            <person name="Neiman D."/>
            <person name="Pearson M."/>
            <person name="Roberts A."/>
            <person name="Saif S."/>
            <person name="Shea T."/>
            <person name="Shenoy N."/>
            <person name="Sisk P."/>
            <person name="Stolte C."/>
            <person name="Sykes S."/>
            <person name="White J."/>
            <person name="Yandava C."/>
            <person name="Burger G."/>
            <person name="Gray M.W."/>
            <person name="Holland P.W.H."/>
            <person name="King N."/>
            <person name="Lang F.B.F."/>
            <person name="Roger A.J."/>
            <person name="Ruiz-Trillo I."/>
            <person name="Haas B."/>
            <person name="Nusbaum C."/>
            <person name="Birren B."/>
        </authorList>
    </citation>
    <scope>NUCLEOTIDE SEQUENCE [LARGE SCALE GENOMIC DNA]</scope>
    <source>
        <strain evidence="2 3">JP610</strain>
    </source>
</reference>
<evidence type="ECO:0000259" key="1">
    <source>
        <dbReference type="Pfam" id="PF01764"/>
    </source>
</evidence>
<dbReference type="RefSeq" id="XP_014152953.1">
    <property type="nucleotide sequence ID" value="XM_014297478.1"/>
</dbReference>
<dbReference type="PANTHER" id="PTHR45856:SF24">
    <property type="entry name" value="FUNGAL LIPASE-LIKE DOMAIN-CONTAINING PROTEIN"/>
    <property type="match status" value="1"/>
</dbReference>
<dbReference type="eggNOG" id="KOG4569">
    <property type="taxonomic scope" value="Eukaryota"/>
</dbReference>
<dbReference type="EMBL" id="KQ242374">
    <property type="protein sequence ID" value="KNC79051.1"/>
    <property type="molecule type" value="Genomic_DNA"/>
</dbReference>
<dbReference type="AlphaFoldDB" id="A0A0L0FR80"/>
<keyword evidence="3" id="KW-1185">Reference proteome</keyword>
<dbReference type="Proteomes" id="UP000054560">
    <property type="component" value="Unassembled WGS sequence"/>
</dbReference>
<evidence type="ECO:0000313" key="2">
    <source>
        <dbReference type="EMBL" id="KNC79051.1"/>
    </source>
</evidence>
<evidence type="ECO:0000313" key="3">
    <source>
        <dbReference type="Proteomes" id="UP000054560"/>
    </source>
</evidence>
<dbReference type="SUPFAM" id="SSF53474">
    <property type="entry name" value="alpha/beta-Hydrolases"/>
    <property type="match status" value="1"/>
</dbReference>
<gene>
    <name evidence="2" type="ORF">SARC_08538</name>
</gene>
<organism evidence="2 3">
    <name type="scientific">Sphaeroforma arctica JP610</name>
    <dbReference type="NCBI Taxonomy" id="667725"/>
    <lineage>
        <taxon>Eukaryota</taxon>
        <taxon>Ichthyosporea</taxon>
        <taxon>Ichthyophonida</taxon>
        <taxon>Sphaeroforma</taxon>
    </lineage>
</organism>
<proteinExistence type="predicted"/>
<dbReference type="InterPro" id="IPR051218">
    <property type="entry name" value="Sec_MonoDiacylglyc_Lipase"/>
</dbReference>
<name>A0A0L0FR80_9EUKA</name>
<dbReference type="GeneID" id="25909042"/>
<dbReference type="InterPro" id="IPR002921">
    <property type="entry name" value="Fungal_lipase-type"/>
</dbReference>
<dbReference type="CDD" id="cd00519">
    <property type="entry name" value="Lipase_3"/>
    <property type="match status" value="1"/>
</dbReference>
<dbReference type="InterPro" id="IPR029058">
    <property type="entry name" value="AB_hydrolase_fold"/>
</dbReference>
<feature type="domain" description="Fungal lipase-type" evidence="1">
    <location>
        <begin position="4"/>
        <end position="108"/>
    </location>
</feature>
<sequence>MNTTRVHRGFHKSFEYSFKDTLGIHIPRLLESNPDYRLIITGHSMGGALATLCTTYLAAVMNIRATSLITFGAPRVGNVDFSHWFETLNILSYRFTHGRDIVPHLPLNVYDYLRFRHIPREIWQPNGVNATVQHVCDTSGEDPLCSDSLYFALSISDHIHYLGSKIGTSECVLP</sequence>
<accession>A0A0L0FR80</accession>